<evidence type="ECO:0000256" key="1">
    <source>
        <dbReference type="ARBA" id="ARBA00022723"/>
    </source>
</evidence>
<evidence type="ECO:0000256" key="2">
    <source>
        <dbReference type="ARBA" id="ARBA00022771"/>
    </source>
</evidence>
<reference evidence="7" key="1">
    <citation type="journal article" date="2016" name="Nat. Commun.">
        <title>The channel catfish genome sequence provides insights into the evolution of scale formation in teleosts.</title>
        <authorList>
            <person name="Liu Z."/>
            <person name="Liu S."/>
            <person name="Yao J."/>
            <person name="Bao L."/>
            <person name="Zhang J."/>
            <person name="Li Y."/>
            <person name="Jiang C."/>
            <person name="Sun L."/>
            <person name="Wang R."/>
            <person name="Zhang Y."/>
            <person name="Zhou T."/>
            <person name="Zeng Q."/>
            <person name="Fu Q."/>
            <person name="Gao S."/>
            <person name="Li N."/>
            <person name="Koren S."/>
            <person name="Jiang Y."/>
            <person name="Zimin A."/>
            <person name="Xu P."/>
            <person name="Phillippy A.M."/>
            <person name="Geng X."/>
            <person name="Song L."/>
            <person name="Sun F."/>
            <person name="Li C."/>
            <person name="Wang X."/>
            <person name="Chen A."/>
            <person name="Jin Y."/>
            <person name="Yuan Z."/>
            <person name="Yang Y."/>
            <person name="Tan S."/>
            <person name="Peatman E."/>
            <person name="Lu J."/>
            <person name="Qin Z."/>
            <person name="Dunham R."/>
            <person name="Li Z."/>
            <person name="Sonstegard T."/>
            <person name="Feng J."/>
            <person name="Danzmann R.G."/>
            <person name="Schroeder S."/>
            <person name="Scheffler B."/>
            <person name="Duke M.V."/>
            <person name="Ballard L."/>
            <person name="Kucuktas H."/>
            <person name="Kaltenboeck L."/>
            <person name="Liu H."/>
            <person name="Armbruster J."/>
            <person name="Xie Y."/>
            <person name="Kirby M.L."/>
            <person name="Tian Y."/>
            <person name="Flanagan M.E."/>
            <person name="Mu W."/>
            <person name="Waldbieser G.C."/>
        </authorList>
    </citation>
    <scope>NUCLEOTIDE SEQUENCE [LARGE SCALE GENOMIC DNA]</scope>
    <source>
        <strain evidence="7">SDA103</strain>
    </source>
</reference>
<keyword evidence="7" id="KW-1185">Reference proteome</keyword>
<feature type="domain" description="PHD-type" evidence="5">
    <location>
        <begin position="104"/>
        <end position="154"/>
    </location>
</feature>
<keyword evidence="2 4" id="KW-0863">Zinc-finger</keyword>
<evidence type="ECO:0000313" key="9">
    <source>
        <dbReference type="RefSeq" id="XP_053532467.1"/>
    </source>
</evidence>
<dbReference type="InterPro" id="IPR017907">
    <property type="entry name" value="Znf_RING_CS"/>
</dbReference>
<dbReference type="Pfam" id="PF13639">
    <property type="entry name" value="zf-RING_2"/>
    <property type="match status" value="1"/>
</dbReference>
<evidence type="ECO:0000259" key="6">
    <source>
        <dbReference type="PROSITE" id="PS50089"/>
    </source>
</evidence>
<dbReference type="PROSITE" id="PS00518">
    <property type="entry name" value="ZF_RING_1"/>
    <property type="match status" value="1"/>
</dbReference>
<keyword evidence="3" id="KW-0862">Zinc</keyword>
<dbReference type="Pfam" id="PF00628">
    <property type="entry name" value="PHD"/>
    <property type="match status" value="1"/>
</dbReference>
<reference evidence="8 9" key="2">
    <citation type="submission" date="2025-04" db="UniProtKB">
        <authorList>
            <consortium name="RefSeq"/>
        </authorList>
    </citation>
    <scope>IDENTIFICATION</scope>
    <source>
        <tissue evidence="8 9">Blood</tissue>
    </source>
</reference>
<dbReference type="OrthoDB" id="1935339at2759"/>
<gene>
    <name evidence="8 9 10 11" type="primary">LOC128629259</name>
</gene>
<dbReference type="SUPFAM" id="SSF57850">
    <property type="entry name" value="RING/U-box"/>
    <property type="match status" value="1"/>
</dbReference>
<dbReference type="InterPro" id="IPR013083">
    <property type="entry name" value="Znf_RING/FYVE/PHD"/>
</dbReference>
<dbReference type="InterPro" id="IPR019786">
    <property type="entry name" value="Zinc_finger_PHD-type_CS"/>
</dbReference>
<protein>
    <submittedName>
        <fullName evidence="8 9">PHD and RING finger domain-containing protein 1 isoform X1</fullName>
    </submittedName>
</protein>
<dbReference type="AlphaFoldDB" id="A0A9F7TCY1"/>
<dbReference type="KEGG" id="ipu:128629259"/>
<sequence>MGDQNLKDLNPDGASDAVRCLICLDMFSGQPVASPQHCDHFYCLTCITEWTRTTNSCPVDRRKFTVLYQRSCVGRDIQKIIMVEPRDGQGLEVEETFGDERRELSVCEECGRSDRRHLMLLCSACDSRFHVACLSPPLAAVPFEDWFCQECASDNSHLSDSFSRDESEIAEAEVMDLLYEVVPTSSRLRLSTTAQRTVSVRTRKSERVRQQSSRTHTTLCQDVPRYLLKSSWSKTEDAMASNLILNTQKADEKVTCKKRRRRKTDILDPVRRHRTVL</sequence>
<dbReference type="PROSITE" id="PS50089">
    <property type="entry name" value="ZF_RING_2"/>
    <property type="match status" value="1"/>
</dbReference>
<dbReference type="GeneID" id="128629259"/>
<dbReference type="InterPro" id="IPR019787">
    <property type="entry name" value="Znf_PHD-finger"/>
</dbReference>
<dbReference type="SUPFAM" id="SSF57903">
    <property type="entry name" value="FYVE/PHD zinc finger"/>
    <property type="match status" value="1"/>
</dbReference>
<evidence type="ECO:0000259" key="5">
    <source>
        <dbReference type="PROSITE" id="PS50016"/>
    </source>
</evidence>
<dbReference type="InterPro" id="IPR011011">
    <property type="entry name" value="Znf_FYVE_PHD"/>
</dbReference>
<organism evidence="7 11">
    <name type="scientific">Ictalurus punctatus</name>
    <name type="common">Channel catfish</name>
    <name type="synonym">Silurus punctatus</name>
    <dbReference type="NCBI Taxonomy" id="7998"/>
    <lineage>
        <taxon>Eukaryota</taxon>
        <taxon>Metazoa</taxon>
        <taxon>Chordata</taxon>
        <taxon>Craniata</taxon>
        <taxon>Vertebrata</taxon>
        <taxon>Euteleostomi</taxon>
        <taxon>Actinopterygii</taxon>
        <taxon>Neopterygii</taxon>
        <taxon>Teleostei</taxon>
        <taxon>Ostariophysi</taxon>
        <taxon>Siluriformes</taxon>
        <taxon>Ictaluridae</taxon>
        <taxon>Ictalurus</taxon>
    </lineage>
</organism>
<accession>A0A9F7TCY1</accession>
<proteinExistence type="predicted"/>
<dbReference type="Gene3D" id="3.30.40.10">
    <property type="entry name" value="Zinc/RING finger domain, C3HC4 (zinc finger)"/>
    <property type="match status" value="2"/>
</dbReference>
<dbReference type="PROSITE" id="PS50016">
    <property type="entry name" value="ZF_PHD_2"/>
    <property type="match status" value="1"/>
</dbReference>
<feature type="domain" description="RING-type" evidence="6">
    <location>
        <begin position="20"/>
        <end position="61"/>
    </location>
</feature>
<dbReference type="RefSeq" id="XP_053532468.1">
    <property type="nucleotide sequence ID" value="XM_053676493.1"/>
</dbReference>
<dbReference type="PANTHER" id="PTHR12618">
    <property type="entry name" value="PHD AND RING FINGER DOMAIN-CONTAINING PROTEIN 1"/>
    <property type="match status" value="1"/>
</dbReference>
<dbReference type="PANTHER" id="PTHR12618:SF20">
    <property type="entry name" value="PHD AND RING FINGER DOMAIN-CONTAINING PROTEIN 1"/>
    <property type="match status" value="1"/>
</dbReference>
<dbReference type="InterPro" id="IPR001841">
    <property type="entry name" value="Znf_RING"/>
</dbReference>
<dbReference type="InterPro" id="IPR001965">
    <property type="entry name" value="Znf_PHD"/>
</dbReference>
<dbReference type="GO" id="GO:0008270">
    <property type="term" value="F:zinc ion binding"/>
    <property type="evidence" value="ECO:0007669"/>
    <property type="project" value="UniProtKB-KW"/>
</dbReference>
<keyword evidence="1" id="KW-0479">Metal-binding</keyword>
<dbReference type="RefSeq" id="XP_053532466.1">
    <property type="nucleotide sequence ID" value="XM_053676491.1"/>
</dbReference>
<dbReference type="SMART" id="SM00184">
    <property type="entry name" value="RING"/>
    <property type="match status" value="1"/>
</dbReference>
<evidence type="ECO:0000313" key="11">
    <source>
        <dbReference type="RefSeq" id="XP_053532469.1"/>
    </source>
</evidence>
<evidence type="ECO:0000256" key="3">
    <source>
        <dbReference type="ARBA" id="ARBA00022833"/>
    </source>
</evidence>
<dbReference type="Proteomes" id="UP000221080">
    <property type="component" value="Chromosome 27"/>
</dbReference>
<evidence type="ECO:0000313" key="8">
    <source>
        <dbReference type="RefSeq" id="XP_053532466.1"/>
    </source>
</evidence>
<evidence type="ECO:0000313" key="7">
    <source>
        <dbReference type="Proteomes" id="UP000221080"/>
    </source>
</evidence>
<evidence type="ECO:0000313" key="10">
    <source>
        <dbReference type="RefSeq" id="XP_053532468.1"/>
    </source>
</evidence>
<name>A0A9F7TCY1_ICTPU</name>
<dbReference type="InterPro" id="IPR047157">
    <property type="entry name" value="PHRF1/Atg35"/>
</dbReference>
<dbReference type="PROSITE" id="PS01359">
    <property type="entry name" value="ZF_PHD_1"/>
    <property type="match status" value="1"/>
</dbReference>
<dbReference type="RefSeq" id="XP_053532467.1">
    <property type="nucleotide sequence ID" value="XM_053676492.1"/>
</dbReference>
<dbReference type="SMART" id="SM00249">
    <property type="entry name" value="PHD"/>
    <property type="match status" value="1"/>
</dbReference>
<dbReference type="RefSeq" id="XP_053532469.1">
    <property type="nucleotide sequence ID" value="XM_053676494.1"/>
</dbReference>
<evidence type="ECO:0000256" key="4">
    <source>
        <dbReference type="PROSITE-ProRule" id="PRU00175"/>
    </source>
</evidence>